<feature type="compositionally biased region" description="Low complexity" evidence="1">
    <location>
        <begin position="39"/>
        <end position="58"/>
    </location>
</feature>
<protein>
    <recommendedName>
        <fullName evidence="5">OmpA-like domain-containing protein</fullName>
    </recommendedName>
</protein>
<evidence type="ECO:0000256" key="1">
    <source>
        <dbReference type="SAM" id="MobiDB-lite"/>
    </source>
</evidence>
<evidence type="ECO:0000256" key="2">
    <source>
        <dbReference type="SAM" id="Phobius"/>
    </source>
</evidence>
<gene>
    <name evidence="3" type="ORF">V1633_06365</name>
</gene>
<feature type="transmembrane region" description="Helical" evidence="2">
    <location>
        <begin position="6"/>
        <end position="24"/>
    </location>
</feature>
<comment type="caution">
    <text evidence="3">The sequence shown here is derived from an EMBL/GenBank/DDBJ whole genome shotgun (WGS) entry which is preliminary data.</text>
</comment>
<keyword evidence="4" id="KW-1185">Reference proteome</keyword>
<name>A0ABU7RNN0_9ACTN</name>
<dbReference type="RefSeq" id="WP_331213245.1">
    <property type="nucleotide sequence ID" value="NZ_JAZGQK010000005.1"/>
</dbReference>
<organism evidence="3 4">
    <name type="scientific">Plantactinospora sonchi</name>
    <dbReference type="NCBI Taxonomy" id="1544735"/>
    <lineage>
        <taxon>Bacteria</taxon>
        <taxon>Bacillati</taxon>
        <taxon>Actinomycetota</taxon>
        <taxon>Actinomycetes</taxon>
        <taxon>Micromonosporales</taxon>
        <taxon>Micromonosporaceae</taxon>
        <taxon>Plantactinospora</taxon>
    </lineage>
</organism>
<proteinExistence type="predicted"/>
<keyword evidence="2" id="KW-0812">Transmembrane</keyword>
<dbReference type="Proteomes" id="UP001332243">
    <property type="component" value="Unassembled WGS sequence"/>
</dbReference>
<feature type="region of interest" description="Disordered" evidence="1">
    <location>
        <begin position="34"/>
        <end position="58"/>
    </location>
</feature>
<evidence type="ECO:0008006" key="5">
    <source>
        <dbReference type="Google" id="ProtNLM"/>
    </source>
</evidence>
<evidence type="ECO:0000313" key="3">
    <source>
        <dbReference type="EMBL" id="MEE6258116.1"/>
    </source>
</evidence>
<dbReference type="EMBL" id="JAZGQK010000005">
    <property type="protein sequence ID" value="MEE6258116.1"/>
    <property type="molecule type" value="Genomic_DNA"/>
</dbReference>
<evidence type="ECO:0000313" key="4">
    <source>
        <dbReference type="Proteomes" id="UP001332243"/>
    </source>
</evidence>
<keyword evidence="2" id="KW-1133">Transmembrane helix</keyword>
<reference evidence="3 4" key="1">
    <citation type="submission" date="2024-01" db="EMBL/GenBank/DDBJ databases">
        <title>Genome insights into Plantactinospora sonchi sp. nov.</title>
        <authorList>
            <person name="Wang L."/>
        </authorList>
    </citation>
    <scope>NUCLEOTIDE SEQUENCE [LARGE SCALE GENOMIC DNA]</scope>
    <source>
        <strain evidence="3 4">NEAU-QY2</strain>
    </source>
</reference>
<sequence length="167" mass="17955">MVFGSIGWLFADLMFALAMTYLVATTMGAPLLPTPEPTASPSASVPASPSSSPTPEPVLELEPVSIELNSVDWRGLLSNKRGAIRALQNRVKGHPDLKGRRAGLVLTFGGASGDNTARARRIANRANDALRALGRDGIIFRGTVYRPFHSLASPPSKLTIDVYLFRR</sequence>
<keyword evidence="2" id="KW-0472">Membrane</keyword>
<accession>A0ABU7RNN0</accession>